<evidence type="ECO:0000256" key="8">
    <source>
        <dbReference type="ARBA" id="ARBA00022741"/>
    </source>
</evidence>
<dbReference type="GO" id="GO:0005524">
    <property type="term" value="F:ATP binding"/>
    <property type="evidence" value="ECO:0007669"/>
    <property type="project" value="UniProtKB-KW"/>
</dbReference>
<evidence type="ECO:0000259" key="15">
    <source>
        <dbReference type="PROSITE" id="PS50885"/>
    </source>
</evidence>
<protein>
    <recommendedName>
        <fullName evidence="3">histidine kinase</fullName>
        <ecNumber evidence="3">2.7.13.3</ecNumber>
    </recommendedName>
</protein>
<dbReference type="RefSeq" id="WP_179921840.1">
    <property type="nucleotide sequence ID" value="NZ_CP058909.1"/>
</dbReference>
<dbReference type="Proteomes" id="UP000509346">
    <property type="component" value="Chromosome"/>
</dbReference>
<keyword evidence="8" id="KW-0547">Nucleotide-binding</keyword>
<evidence type="ECO:0000256" key="6">
    <source>
        <dbReference type="ARBA" id="ARBA00022679"/>
    </source>
</evidence>
<gene>
    <name evidence="16" type="ORF">HZS54_08400</name>
</gene>
<keyword evidence="12" id="KW-0472">Membrane</keyword>
<sequence length="557" mass="58761">MRLRTRFVLALALVALVLSATSLVGFVLYRDAVVAQERTELAHSAESVATQLDAVLTERERQVELWGSAPSLVDHGSQPQAARLRSFVRTTEFSGASVIAANGTMTGLYSEGLTPAARDRVVGQQFGDRTYFERAMAGETYVSDPVRAETGNLIVTVSTPLRRSGETVGTFNGAFHLDRGDLSAIVRANSGPTQGIRIGANGTTLYAAGPVTEEGADADLIGADETVAGTGWTVSATTTRAAFESQLWAATAAQAGAFGLVLLSIAALGAWLYREFVGNIERLHGGFGALVDGDYGSTVSLTGATEWAELEAGFNDLSEVLAQRRSEVIVLNRVLRHNLRNAMTVVVGNADRIAERSDDETTRTEADRIRRRGESLLDLADHARAIESSLGARPTETAARPADAILEDVATTLREEFPDADVRAAGPEQPVAVPDGDLLLVALDELARNAIAHNDAPTPTVAIGAAVKDGTVTFTVADDGPGMPAVERRVLTDSFVETPTQHGAGLGLWLVTWLVHWADGEIAVAVDDGTTVTVAVPCEPAEPAEPAEGTDDKSAGE</sequence>
<keyword evidence="5" id="KW-0597">Phosphoprotein</keyword>
<dbReference type="Gene3D" id="1.10.287.130">
    <property type="match status" value="1"/>
</dbReference>
<dbReference type="PANTHER" id="PTHR44936:SF10">
    <property type="entry name" value="SENSOR PROTEIN RSTB"/>
    <property type="match status" value="1"/>
</dbReference>
<evidence type="ECO:0000256" key="9">
    <source>
        <dbReference type="ARBA" id="ARBA00022777"/>
    </source>
</evidence>
<keyword evidence="17" id="KW-1185">Reference proteome</keyword>
<organism evidence="16 17">
    <name type="scientific">Halosimplex pelagicum</name>
    <dbReference type="NCBI Taxonomy" id="869886"/>
    <lineage>
        <taxon>Archaea</taxon>
        <taxon>Methanobacteriati</taxon>
        <taxon>Methanobacteriota</taxon>
        <taxon>Stenosarchaea group</taxon>
        <taxon>Halobacteria</taxon>
        <taxon>Halobacteriales</taxon>
        <taxon>Haloarculaceae</taxon>
        <taxon>Halosimplex</taxon>
    </lineage>
</organism>
<dbReference type="InterPro" id="IPR036890">
    <property type="entry name" value="HATPase_C_sf"/>
</dbReference>
<dbReference type="GO" id="GO:0004673">
    <property type="term" value="F:protein histidine kinase activity"/>
    <property type="evidence" value="ECO:0007669"/>
    <property type="project" value="UniProtKB-EC"/>
</dbReference>
<name>A0A7D5P5Z7_9EURY</name>
<dbReference type="AlphaFoldDB" id="A0A7D5P5Z7"/>
<dbReference type="InterPro" id="IPR003660">
    <property type="entry name" value="HAMP_dom"/>
</dbReference>
<dbReference type="EC" id="2.7.13.3" evidence="3"/>
<evidence type="ECO:0000256" key="4">
    <source>
        <dbReference type="ARBA" id="ARBA00022475"/>
    </source>
</evidence>
<dbReference type="PROSITE" id="PS50885">
    <property type="entry name" value="HAMP"/>
    <property type="match status" value="1"/>
</dbReference>
<dbReference type="Gene3D" id="3.30.450.20">
    <property type="entry name" value="PAS domain"/>
    <property type="match status" value="1"/>
</dbReference>
<feature type="domain" description="HAMP" evidence="15">
    <location>
        <begin position="274"/>
        <end position="326"/>
    </location>
</feature>
<dbReference type="Pfam" id="PF02743">
    <property type="entry name" value="dCache_1"/>
    <property type="match status" value="1"/>
</dbReference>
<evidence type="ECO:0000256" key="1">
    <source>
        <dbReference type="ARBA" id="ARBA00000085"/>
    </source>
</evidence>
<keyword evidence="13" id="KW-0807">Transducer</keyword>
<dbReference type="PROSITE" id="PS50109">
    <property type="entry name" value="HIS_KIN"/>
    <property type="match status" value="1"/>
</dbReference>
<evidence type="ECO:0000256" key="5">
    <source>
        <dbReference type="ARBA" id="ARBA00022553"/>
    </source>
</evidence>
<evidence type="ECO:0000313" key="17">
    <source>
        <dbReference type="Proteomes" id="UP000509346"/>
    </source>
</evidence>
<dbReference type="InterPro" id="IPR003594">
    <property type="entry name" value="HATPase_dom"/>
</dbReference>
<dbReference type="EMBL" id="CP058909">
    <property type="protein sequence ID" value="QLH81646.1"/>
    <property type="molecule type" value="Genomic_DNA"/>
</dbReference>
<dbReference type="InterPro" id="IPR005467">
    <property type="entry name" value="His_kinase_dom"/>
</dbReference>
<dbReference type="SMART" id="SM00387">
    <property type="entry name" value="HATPase_c"/>
    <property type="match status" value="1"/>
</dbReference>
<evidence type="ECO:0000256" key="7">
    <source>
        <dbReference type="ARBA" id="ARBA00022692"/>
    </source>
</evidence>
<dbReference type="CDD" id="cd00075">
    <property type="entry name" value="HATPase"/>
    <property type="match status" value="1"/>
</dbReference>
<keyword evidence="11" id="KW-1133">Transmembrane helix</keyword>
<keyword evidence="6" id="KW-0808">Transferase</keyword>
<comment type="catalytic activity">
    <reaction evidence="1">
        <text>ATP + protein L-histidine = ADP + protein N-phospho-L-histidine.</text>
        <dbReference type="EC" id="2.7.13.3"/>
    </reaction>
</comment>
<feature type="domain" description="Histidine kinase" evidence="14">
    <location>
        <begin position="334"/>
        <end position="540"/>
    </location>
</feature>
<comment type="subcellular location">
    <subcellularLocation>
        <location evidence="2">Cell membrane</location>
        <topology evidence="2">Multi-pass membrane protein</topology>
    </subcellularLocation>
</comment>
<keyword evidence="4" id="KW-1003">Cell membrane</keyword>
<evidence type="ECO:0000256" key="11">
    <source>
        <dbReference type="ARBA" id="ARBA00022989"/>
    </source>
</evidence>
<evidence type="ECO:0000256" key="3">
    <source>
        <dbReference type="ARBA" id="ARBA00012438"/>
    </source>
</evidence>
<reference evidence="16 17" key="1">
    <citation type="submission" date="2020-07" db="EMBL/GenBank/DDBJ databases">
        <title>Halosimplex litoreum sp. nov. and Halosimplex rubrum sp. nov., isolated from different salt environments.</title>
        <authorList>
            <person name="Cui H."/>
        </authorList>
    </citation>
    <scope>NUCLEOTIDE SEQUENCE [LARGE SCALE GENOMIC DNA]</scope>
    <source>
        <strain evidence="16 17">R2</strain>
    </source>
</reference>
<dbReference type="SUPFAM" id="SSF55874">
    <property type="entry name" value="ATPase domain of HSP90 chaperone/DNA topoisomerase II/histidine kinase"/>
    <property type="match status" value="1"/>
</dbReference>
<evidence type="ECO:0000256" key="12">
    <source>
        <dbReference type="ARBA" id="ARBA00023136"/>
    </source>
</evidence>
<dbReference type="Gene3D" id="3.30.565.10">
    <property type="entry name" value="Histidine kinase-like ATPase, C-terminal domain"/>
    <property type="match status" value="1"/>
</dbReference>
<keyword evidence="9 16" id="KW-0418">Kinase</keyword>
<evidence type="ECO:0000259" key="14">
    <source>
        <dbReference type="PROSITE" id="PS50109"/>
    </source>
</evidence>
<evidence type="ECO:0000256" key="13">
    <source>
        <dbReference type="ARBA" id="ARBA00023224"/>
    </source>
</evidence>
<evidence type="ECO:0000256" key="2">
    <source>
        <dbReference type="ARBA" id="ARBA00004651"/>
    </source>
</evidence>
<accession>A0A7D5P5Z7</accession>
<dbReference type="InterPro" id="IPR033479">
    <property type="entry name" value="dCache_1"/>
</dbReference>
<dbReference type="GO" id="GO:0005886">
    <property type="term" value="C:plasma membrane"/>
    <property type="evidence" value="ECO:0007669"/>
    <property type="project" value="UniProtKB-SubCell"/>
</dbReference>
<evidence type="ECO:0000256" key="10">
    <source>
        <dbReference type="ARBA" id="ARBA00022840"/>
    </source>
</evidence>
<dbReference type="OrthoDB" id="327291at2157"/>
<dbReference type="PANTHER" id="PTHR44936">
    <property type="entry name" value="SENSOR PROTEIN CREC"/>
    <property type="match status" value="1"/>
</dbReference>
<evidence type="ECO:0000313" key="16">
    <source>
        <dbReference type="EMBL" id="QLH81646.1"/>
    </source>
</evidence>
<dbReference type="GO" id="GO:0007165">
    <property type="term" value="P:signal transduction"/>
    <property type="evidence" value="ECO:0007669"/>
    <property type="project" value="UniProtKB-KW"/>
</dbReference>
<keyword evidence="10" id="KW-0067">ATP-binding</keyword>
<dbReference type="Pfam" id="PF02518">
    <property type="entry name" value="HATPase_c"/>
    <property type="match status" value="1"/>
</dbReference>
<dbReference type="KEGG" id="hpel:HZS54_08400"/>
<keyword evidence="7" id="KW-0812">Transmembrane</keyword>
<dbReference type="InterPro" id="IPR050980">
    <property type="entry name" value="2C_sensor_his_kinase"/>
</dbReference>
<proteinExistence type="predicted"/>
<dbReference type="GeneID" id="56082603"/>